<reference evidence="2 3" key="1">
    <citation type="journal article" date="2023" name="Hortic Res">
        <title>Pangenome of water caltrop reveals structural variations and asymmetric subgenome divergence after allopolyploidization.</title>
        <authorList>
            <person name="Zhang X."/>
            <person name="Chen Y."/>
            <person name="Wang L."/>
            <person name="Yuan Y."/>
            <person name="Fang M."/>
            <person name="Shi L."/>
            <person name="Lu R."/>
            <person name="Comes H.P."/>
            <person name="Ma Y."/>
            <person name="Chen Y."/>
            <person name="Huang G."/>
            <person name="Zhou Y."/>
            <person name="Zheng Z."/>
            <person name="Qiu Y."/>
        </authorList>
    </citation>
    <scope>NUCLEOTIDE SEQUENCE [LARGE SCALE GENOMIC DNA]</scope>
    <source>
        <tissue evidence="2">Roots</tissue>
    </source>
</reference>
<feature type="compositionally biased region" description="Low complexity" evidence="1">
    <location>
        <begin position="52"/>
        <end position="63"/>
    </location>
</feature>
<gene>
    <name evidence="2" type="ORF">SAY87_006477</name>
</gene>
<dbReference type="EMBL" id="JAXIOK010000013">
    <property type="protein sequence ID" value="KAK4756350.1"/>
    <property type="molecule type" value="Genomic_DNA"/>
</dbReference>
<protein>
    <submittedName>
        <fullName evidence="2">Uncharacterized protein</fullName>
    </submittedName>
</protein>
<organism evidence="2 3">
    <name type="scientific">Trapa incisa</name>
    <dbReference type="NCBI Taxonomy" id="236973"/>
    <lineage>
        <taxon>Eukaryota</taxon>
        <taxon>Viridiplantae</taxon>
        <taxon>Streptophyta</taxon>
        <taxon>Embryophyta</taxon>
        <taxon>Tracheophyta</taxon>
        <taxon>Spermatophyta</taxon>
        <taxon>Magnoliopsida</taxon>
        <taxon>eudicotyledons</taxon>
        <taxon>Gunneridae</taxon>
        <taxon>Pentapetalae</taxon>
        <taxon>rosids</taxon>
        <taxon>malvids</taxon>
        <taxon>Myrtales</taxon>
        <taxon>Lythraceae</taxon>
        <taxon>Trapa</taxon>
    </lineage>
</organism>
<feature type="region of interest" description="Disordered" evidence="1">
    <location>
        <begin position="44"/>
        <end position="94"/>
    </location>
</feature>
<dbReference type="AlphaFoldDB" id="A0AAN7Q3Y4"/>
<dbReference type="PANTHER" id="PTHR34666:SF1">
    <property type="entry name" value="OS02G0554800 PROTEIN"/>
    <property type="match status" value="1"/>
</dbReference>
<dbReference type="Proteomes" id="UP001345219">
    <property type="component" value="Chromosome 6"/>
</dbReference>
<evidence type="ECO:0000256" key="1">
    <source>
        <dbReference type="SAM" id="MobiDB-lite"/>
    </source>
</evidence>
<evidence type="ECO:0000313" key="3">
    <source>
        <dbReference type="Proteomes" id="UP001345219"/>
    </source>
</evidence>
<feature type="region of interest" description="Disordered" evidence="1">
    <location>
        <begin position="121"/>
        <end position="172"/>
    </location>
</feature>
<sequence length="191" mass="21393">MTLTSMAVLHMDQDFSFPAVVDSFSVSAEASLWRISSLDSSDFFDRDDNGDSKSAVPSPSPAVHKLEKQASLRSGSTDGGGGYEGVEAEGRHDRTETMDILWEEFNFSEEQMLQKAPSHNLTDGALDMETGEKNHSITPLVDTSTKKISKTSIHGDPSNHPPPPQPRRRRRRRMEMLKMVRKLLQLHRDVK</sequence>
<keyword evidence="3" id="KW-1185">Reference proteome</keyword>
<accession>A0AAN7Q3Y4</accession>
<dbReference type="PANTHER" id="PTHR34666">
    <property type="entry name" value="EXPRESSED PROTEIN"/>
    <property type="match status" value="1"/>
</dbReference>
<proteinExistence type="predicted"/>
<name>A0AAN7Q3Y4_9MYRT</name>
<evidence type="ECO:0000313" key="2">
    <source>
        <dbReference type="EMBL" id="KAK4756350.1"/>
    </source>
</evidence>
<comment type="caution">
    <text evidence="2">The sequence shown here is derived from an EMBL/GenBank/DDBJ whole genome shotgun (WGS) entry which is preliminary data.</text>
</comment>